<dbReference type="EMBL" id="JAOPJF010000032">
    <property type="protein sequence ID" value="KAK1144182.1"/>
    <property type="molecule type" value="Genomic_DNA"/>
</dbReference>
<sequence>MPSPQDGIATDQDTGQHLTEHEEHEESHHGPETSGSGTEEPKEKDQMERFYWHSLCLCLLPPFVAAYFLAIWLTYLRRDSNPVKYGSTKEIWVYYSWFVICVFGIGWSKYGLAGVEMAMLQSRQFGAPDTATLVMHSGNSWSGPDGWLRLLGHLLRGRRVQVHCSWYLLSALSVLPFVAFPISGLCMELSDGYIFSAASPKTIGYNSTLFNNRQGRQTVERGKGRWETGSSGQLPGIGVLYTPDYHSRDQLDGLDRTPNRFPENESVPEVFVAPQAEVPIGGRVWGLRVGYNCSVVDHISQFTMVTDKARVSKQTEKAETSNDPTVLSTRSGGTVYVYNSSSIRPEYSSNLFAYLEMGISNATQALFYDGTEPNTFDPRDISKADILELMIWQVRHESGYEKDLPPDITYNDTINEPVLGAAQPIIHHPNGTIQTNSSFFDPDYSPYGLENYVNMGVTYPVKSVAPPIGVRCTRFSALGYANLDARASTFHNFTIGAYPHFDQSREESLVQRFGFAANNILLQQYFNIYESISSPTPTTYSNSVVHRRFLQARELQKSVMLAHAIDALQLMYDGVDSFEHATINPDLSSSRPGKVLTSGVVPAPCPAVLFLVWSLGCLMLGLRYGFVRRWSDTLDGYYLLSVGVNDWTNTDARVRG</sequence>
<accession>A0ACC3B212</accession>
<proteinExistence type="predicted"/>
<keyword evidence="2" id="KW-1185">Reference proteome</keyword>
<organism evidence="1 2">
    <name type="scientific">Aspergillus melleus</name>
    <dbReference type="NCBI Taxonomy" id="138277"/>
    <lineage>
        <taxon>Eukaryota</taxon>
        <taxon>Fungi</taxon>
        <taxon>Dikarya</taxon>
        <taxon>Ascomycota</taxon>
        <taxon>Pezizomycotina</taxon>
        <taxon>Eurotiomycetes</taxon>
        <taxon>Eurotiomycetidae</taxon>
        <taxon>Eurotiales</taxon>
        <taxon>Aspergillaceae</taxon>
        <taxon>Aspergillus</taxon>
        <taxon>Aspergillus subgen. Circumdati</taxon>
    </lineage>
</organism>
<evidence type="ECO:0000313" key="1">
    <source>
        <dbReference type="EMBL" id="KAK1144182.1"/>
    </source>
</evidence>
<gene>
    <name evidence="1" type="ORF">N8T08_005595</name>
</gene>
<dbReference type="Proteomes" id="UP001177260">
    <property type="component" value="Unassembled WGS sequence"/>
</dbReference>
<reference evidence="1 2" key="1">
    <citation type="journal article" date="2023" name="ACS Omega">
        <title>Identification of the Neoaspergillic Acid Biosynthesis Gene Cluster by Establishing an In Vitro CRISPR-Ribonucleoprotein Genetic System in Aspergillus melleus.</title>
        <authorList>
            <person name="Yuan B."/>
            <person name="Grau M.F."/>
            <person name="Murata R.M."/>
            <person name="Torok T."/>
            <person name="Venkateswaran K."/>
            <person name="Stajich J.E."/>
            <person name="Wang C.C.C."/>
        </authorList>
    </citation>
    <scope>NUCLEOTIDE SEQUENCE [LARGE SCALE GENOMIC DNA]</scope>
    <source>
        <strain evidence="1 2">IMV 1140</strain>
    </source>
</reference>
<protein>
    <submittedName>
        <fullName evidence="1">Uncharacterized protein</fullName>
    </submittedName>
</protein>
<comment type="caution">
    <text evidence="1">The sequence shown here is derived from an EMBL/GenBank/DDBJ whole genome shotgun (WGS) entry which is preliminary data.</text>
</comment>
<name>A0ACC3B212_9EURO</name>
<evidence type="ECO:0000313" key="2">
    <source>
        <dbReference type="Proteomes" id="UP001177260"/>
    </source>
</evidence>